<reference evidence="2 3" key="1">
    <citation type="submission" date="2015-01" db="EMBL/GenBank/DDBJ databases">
        <title>Evolution of Trichinella species and genotypes.</title>
        <authorList>
            <person name="Korhonen P.K."/>
            <person name="Edoardo P."/>
            <person name="Giuseppe L.R."/>
            <person name="Gasser R.B."/>
        </authorList>
    </citation>
    <scope>NUCLEOTIDE SEQUENCE [LARGE SCALE GENOMIC DNA]</scope>
    <source>
        <strain evidence="2">ISS141</strain>
    </source>
</reference>
<evidence type="ECO:0000313" key="2">
    <source>
        <dbReference type="EMBL" id="KRX92443.1"/>
    </source>
</evidence>
<evidence type="ECO:0000256" key="1">
    <source>
        <dbReference type="SAM" id="MobiDB-lite"/>
    </source>
</evidence>
<proteinExistence type="predicted"/>
<feature type="region of interest" description="Disordered" evidence="1">
    <location>
        <begin position="1"/>
        <end position="27"/>
    </location>
</feature>
<accession>A0A0V0XX91</accession>
<organism evidence="2 3">
    <name type="scientific">Trichinella pseudospiralis</name>
    <name type="common">Parasitic roundworm</name>
    <dbReference type="NCBI Taxonomy" id="6337"/>
    <lineage>
        <taxon>Eukaryota</taxon>
        <taxon>Metazoa</taxon>
        <taxon>Ecdysozoa</taxon>
        <taxon>Nematoda</taxon>
        <taxon>Enoplea</taxon>
        <taxon>Dorylaimia</taxon>
        <taxon>Trichinellida</taxon>
        <taxon>Trichinellidae</taxon>
        <taxon>Trichinella</taxon>
    </lineage>
</organism>
<name>A0A0V0XX91_TRIPS</name>
<sequence length="82" mass="8970">MYNLYRPPSQGVFGGPGTQHSHLPNSSVPSGAATGFAMKPDCKSKWLSFVGKQADIWALVIYCSTDSGCQRWTGVRHAKLER</sequence>
<evidence type="ECO:0000313" key="3">
    <source>
        <dbReference type="Proteomes" id="UP000054815"/>
    </source>
</evidence>
<dbReference type="AlphaFoldDB" id="A0A0V0XX91"/>
<feature type="compositionally biased region" description="Polar residues" evidence="1">
    <location>
        <begin position="18"/>
        <end position="27"/>
    </location>
</feature>
<comment type="caution">
    <text evidence="2">The sequence shown here is derived from an EMBL/GenBank/DDBJ whole genome shotgun (WGS) entry which is preliminary data.</text>
</comment>
<dbReference type="EMBL" id="JYDU01000111">
    <property type="protein sequence ID" value="KRX92443.1"/>
    <property type="molecule type" value="Genomic_DNA"/>
</dbReference>
<dbReference type="Proteomes" id="UP000054815">
    <property type="component" value="Unassembled WGS sequence"/>
</dbReference>
<protein>
    <submittedName>
        <fullName evidence="2">Uncharacterized protein</fullName>
    </submittedName>
</protein>
<gene>
    <name evidence="2" type="ORF">T4E_205</name>
</gene>